<dbReference type="OrthoDB" id="192832at2759"/>
<accession>A0A0D0VXS6</accession>
<feature type="region of interest" description="Disordered" evidence="1">
    <location>
        <begin position="22"/>
        <end position="42"/>
    </location>
</feature>
<sequence>PRYNHSPSSSDIKLADASSYYSNHTRSLTPEVRPAGSSSWVG</sequence>
<dbReference type="EMBL" id="KN847973">
    <property type="protein sequence ID" value="KIR50125.1"/>
    <property type="molecule type" value="Genomic_DNA"/>
</dbReference>
<dbReference type="AlphaFoldDB" id="A0A0D0VXS6"/>
<protein>
    <submittedName>
        <fullName evidence="2">Uncharacterized protein</fullName>
    </submittedName>
</protein>
<reference evidence="2" key="1">
    <citation type="submission" date="2015-01" db="EMBL/GenBank/DDBJ databases">
        <title>The Genome Sequence of Cryptococcus gattii CA1280.</title>
        <authorList>
            <consortium name="The Broad Institute Genomics Platform"/>
            <person name="Cuomo C."/>
            <person name="Litvintseva A."/>
            <person name="Chen Y."/>
            <person name="Heitman J."/>
            <person name="Sun S."/>
            <person name="Springer D."/>
            <person name="Dromer F."/>
            <person name="Young S."/>
            <person name="Zeng Q."/>
            <person name="Gargeya S."/>
            <person name="Abouelleil A."/>
            <person name="Alvarado L."/>
            <person name="Chapman S.B."/>
            <person name="Gainer-Dewar J."/>
            <person name="Goldberg J."/>
            <person name="Griggs A."/>
            <person name="Gujja S."/>
            <person name="Hansen M."/>
            <person name="Howarth C."/>
            <person name="Imamovic A."/>
            <person name="Larimer J."/>
            <person name="Murphy C."/>
            <person name="Naylor J."/>
            <person name="Pearson M."/>
            <person name="Priest M."/>
            <person name="Roberts A."/>
            <person name="Saif S."/>
            <person name="Shea T."/>
            <person name="Sykes S."/>
            <person name="Wortman J."/>
            <person name="Nusbaum C."/>
            <person name="Birren B."/>
        </authorList>
    </citation>
    <scope>NUCLEOTIDE SEQUENCE [LARGE SCALE GENOMIC DNA]</scope>
    <source>
        <strain evidence="2">CA1280</strain>
    </source>
</reference>
<evidence type="ECO:0000256" key="1">
    <source>
        <dbReference type="SAM" id="MobiDB-lite"/>
    </source>
</evidence>
<dbReference type="HOGENOM" id="CLU_3263217_0_0_1"/>
<feature type="non-terminal residue" evidence="2">
    <location>
        <position position="1"/>
    </location>
</feature>
<proteinExistence type="predicted"/>
<evidence type="ECO:0000313" key="2">
    <source>
        <dbReference type="EMBL" id="KIR50125.1"/>
    </source>
</evidence>
<name>A0A0D0VXS6_CRYGA</name>
<gene>
    <name evidence="2" type="ORF">I312_00056</name>
</gene>
<organism evidence="2">
    <name type="scientific">Cryptococcus bacillisporus CA1280</name>
    <dbReference type="NCBI Taxonomy" id="1296109"/>
    <lineage>
        <taxon>Eukaryota</taxon>
        <taxon>Fungi</taxon>
        <taxon>Dikarya</taxon>
        <taxon>Basidiomycota</taxon>
        <taxon>Agaricomycotina</taxon>
        <taxon>Tremellomycetes</taxon>
        <taxon>Tremellales</taxon>
        <taxon>Cryptococcaceae</taxon>
        <taxon>Cryptococcus</taxon>
        <taxon>Cryptococcus gattii species complex</taxon>
    </lineage>
</organism>